<dbReference type="PANTHER" id="PTHR43065">
    <property type="entry name" value="SENSOR HISTIDINE KINASE"/>
    <property type="match status" value="1"/>
</dbReference>
<name>A0ABQ0MG84_9BACT</name>
<evidence type="ECO:0000313" key="7">
    <source>
        <dbReference type="Proteomes" id="UP000194153"/>
    </source>
</evidence>
<dbReference type="Gene3D" id="3.30.450.20">
    <property type="entry name" value="PAS domain"/>
    <property type="match status" value="1"/>
</dbReference>
<feature type="domain" description="Histidine kinase" evidence="5">
    <location>
        <begin position="185"/>
        <end position="408"/>
    </location>
</feature>
<dbReference type="SUPFAM" id="SSF47384">
    <property type="entry name" value="Homodimeric domain of signal transducing histidine kinase"/>
    <property type="match status" value="1"/>
</dbReference>
<evidence type="ECO:0000256" key="1">
    <source>
        <dbReference type="ARBA" id="ARBA00000085"/>
    </source>
</evidence>
<dbReference type="Gene3D" id="1.10.287.130">
    <property type="match status" value="1"/>
</dbReference>
<dbReference type="InterPro" id="IPR036097">
    <property type="entry name" value="HisK_dim/P_sf"/>
</dbReference>
<dbReference type="SUPFAM" id="SSF55874">
    <property type="entry name" value="ATPase domain of HSP90 chaperone/DNA topoisomerase II/histidine kinase"/>
    <property type="match status" value="1"/>
</dbReference>
<dbReference type="InterPro" id="IPR036890">
    <property type="entry name" value="HATPase_C_sf"/>
</dbReference>
<dbReference type="NCBIfam" id="TIGR00229">
    <property type="entry name" value="sensory_box"/>
    <property type="match status" value="1"/>
</dbReference>
<dbReference type="PROSITE" id="PS50109">
    <property type="entry name" value="HIS_KIN"/>
    <property type="match status" value="1"/>
</dbReference>
<dbReference type="InterPro" id="IPR035965">
    <property type="entry name" value="PAS-like_dom_sf"/>
</dbReference>
<dbReference type="InterPro" id="IPR003661">
    <property type="entry name" value="HisK_dim/P_dom"/>
</dbReference>
<evidence type="ECO:0000256" key="4">
    <source>
        <dbReference type="SAM" id="MobiDB-lite"/>
    </source>
</evidence>
<gene>
    <name evidence="6" type="ORF">GPEL0_01r1042</name>
</gene>
<evidence type="ECO:0000313" key="6">
    <source>
        <dbReference type="EMBL" id="GAW65924.1"/>
    </source>
</evidence>
<evidence type="ECO:0000256" key="3">
    <source>
        <dbReference type="ARBA" id="ARBA00022553"/>
    </source>
</evidence>
<accession>A0ABQ0MG84</accession>
<keyword evidence="7" id="KW-1185">Reference proteome</keyword>
<dbReference type="InterPro" id="IPR004358">
    <property type="entry name" value="Sig_transdc_His_kin-like_C"/>
</dbReference>
<dbReference type="Proteomes" id="UP000194153">
    <property type="component" value="Unassembled WGS sequence"/>
</dbReference>
<comment type="catalytic activity">
    <reaction evidence="1">
        <text>ATP + protein L-histidine = ADP + protein N-phospho-L-histidine.</text>
        <dbReference type="EC" id="2.7.13.3"/>
    </reaction>
</comment>
<dbReference type="PRINTS" id="PR00344">
    <property type="entry name" value="BCTRLSENSOR"/>
</dbReference>
<dbReference type="SMART" id="SM00388">
    <property type="entry name" value="HisKA"/>
    <property type="match status" value="1"/>
</dbReference>
<proteinExistence type="predicted"/>
<dbReference type="GO" id="GO:0016301">
    <property type="term" value="F:kinase activity"/>
    <property type="evidence" value="ECO:0007669"/>
    <property type="project" value="UniProtKB-KW"/>
</dbReference>
<dbReference type="InterPro" id="IPR000014">
    <property type="entry name" value="PAS"/>
</dbReference>
<comment type="caution">
    <text evidence="6">The sequence shown here is derived from an EMBL/GenBank/DDBJ whole genome shotgun (WGS) entry which is preliminary data.</text>
</comment>
<dbReference type="CDD" id="cd00082">
    <property type="entry name" value="HisKA"/>
    <property type="match status" value="1"/>
</dbReference>
<evidence type="ECO:0000259" key="5">
    <source>
        <dbReference type="PROSITE" id="PS50109"/>
    </source>
</evidence>
<dbReference type="InterPro" id="IPR003594">
    <property type="entry name" value="HATPase_dom"/>
</dbReference>
<dbReference type="SMART" id="SM00387">
    <property type="entry name" value="HATPase_c"/>
    <property type="match status" value="1"/>
</dbReference>
<dbReference type="Pfam" id="PF00512">
    <property type="entry name" value="HisKA"/>
    <property type="match status" value="1"/>
</dbReference>
<evidence type="ECO:0000256" key="2">
    <source>
        <dbReference type="ARBA" id="ARBA00012438"/>
    </source>
</evidence>
<sequence length="441" mass="48977">MKARPEAVEADALEEERFPGNENGHLWDRGWFFGKLSERLSAPEAATGILSATIEDCHDGILAVDGSGEMVACNRRFLEMWGISMETLPGTDSQKLLLSLLGQVRDPVLFFENFTEMQWQPDRESYDVVELNDGRCFERFSRPHYLDWKTELRIWTFHDITELKKMEAQLLHAQKMEAIGTLADGIAHDFNNIMTAVIGYTDLLLTDLSPPAPYRGFLENINTASHRAITVVKNLLAYSRQEPVQTARIDGNVLVEGIWVLLQRLVGPGIELAWEPAADTLPILVDKAQMEQVLVNLTANARDAMPYGGTLTITVDAVDLAAHELQGYDHTRPGPYVRIAFSDTGFGMDQETQSRIFDPFFTTKETGNGTGLGLSISYGIVKRHGGFIRVASENGNGTTFSILLPNSEASAERHEELVLPRKHRNPPSPLGTSPVCHNICG</sequence>
<reference evidence="7" key="1">
    <citation type="submission" date="2017-05" db="EMBL/GenBank/DDBJ databases">
        <title>Draft genome sequence of Geobacter pelophilus, a iron(III)-reducing bacteria.</title>
        <authorList>
            <person name="Aoyagi T."/>
            <person name="Koike H."/>
            <person name="Morita T."/>
            <person name="Sato Y."/>
            <person name="Habe H."/>
            <person name="Hori T."/>
        </authorList>
    </citation>
    <scope>NUCLEOTIDE SEQUENCE [LARGE SCALE GENOMIC DNA]</scope>
    <source>
        <strain evidence="7">Drf2</strain>
    </source>
</reference>
<dbReference type="SUPFAM" id="SSF55785">
    <property type="entry name" value="PYP-like sensor domain (PAS domain)"/>
    <property type="match status" value="1"/>
</dbReference>
<dbReference type="PANTHER" id="PTHR43065:SF42">
    <property type="entry name" value="TWO-COMPONENT SENSOR PPRA"/>
    <property type="match status" value="1"/>
</dbReference>
<dbReference type="EC" id="2.7.13.3" evidence="2"/>
<organism evidence="6 7">
    <name type="scientific">Geoanaerobacter pelophilus</name>
    <dbReference type="NCBI Taxonomy" id="60036"/>
    <lineage>
        <taxon>Bacteria</taxon>
        <taxon>Pseudomonadati</taxon>
        <taxon>Thermodesulfobacteriota</taxon>
        <taxon>Desulfuromonadia</taxon>
        <taxon>Geobacterales</taxon>
        <taxon>Geobacteraceae</taxon>
        <taxon>Geoanaerobacter</taxon>
    </lineage>
</organism>
<keyword evidence="6" id="KW-0418">Kinase</keyword>
<dbReference type="InterPro" id="IPR005467">
    <property type="entry name" value="His_kinase_dom"/>
</dbReference>
<keyword evidence="6" id="KW-0808">Transferase</keyword>
<dbReference type="EMBL" id="BDQG01000001">
    <property type="protein sequence ID" value="GAW65924.1"/>
    <property type="molecule type" value="Genomic_DNA"/>
</dbReference>
<protein>
    <recommendedName>
        <fullName evidence="2">histidine kinase</fullName>
        <ecNumber evidence="2">2.7.13.3</ecNumber>
    </recommendedName>
</protein>
<dbReference type="Pfam" id="PF02518">
    <property type="entry name" value="HATPase_c"/>
    <property type="match status" value="1"/>
</dbReference>
<feature type="region of interest" description="Disordered" evidence="4">
    <location>
        <begin position="421"/>
        <end position="441"/>
    </location>
</feature>
<dbReference type="Gene3D" id="3.30.565.10">
    <property type="entry name" value="Histidine kinase-like ATPase, C-terminal domain"/>
    <property type="match status" value="1"/>
</dbReference>
<keyword evidence="3" id="KW-0597">Phosphoprotein</keyword>